<dbReference type="HAMAP" id="MF_00434">
    <property type="entry name" value="Pterin_4_alpha"/>
    <property type="match status" value="1"/>
</dbReference>
<dbReference type="Pfam" id="PF01329">
    <property type="entry name" value="Pterin_4a"/>
    <property type="match status" value="1"/>
</dbReference>
<dbReference type="InterPro" id="IPR001533">
    <property type="entry name" value="Pterin_deHydtase"/>
</dbReference>
<comment type="similarity">
    <text evidence="2">Belongs to the pterin-4-alpha-carbinolamine dehydratase family.</text>
</comment>
<proteinExistence type="inferred from homology"/>
<organism evidence="6 7">
    <name type="scientific">Strongyloides stercoralis</name>
    <name type="common">Threadworm</name>
    <dbReference type="NCBI Taxonomy" id="6248"/>
    <lineage>
        <taxon>Eukaryota</taxon>
        <taxon>Metazoa</taxon>
        <taxon>Ecdysozoa</taxon>
        <taxon>Nematoda</taxon>
        <taxon>Chromadorea</taxon>
        <taxon>Rhabditida</taxon>
        <taxon>Tylenchina</taxon>
        <taxon>Panagrolaimomorpha</taxon>
        <taxon>Strongyloidoidea</taxon>
        <taxon>Strongyloididae</taxon>
        <taxon>Strongyloides</taxon>
    </lineage>
</organism>
<evidence type="ECO:0000256" key="3">
    <source>
        <dbReference type="ARBA" id="ARBA00013252"/>
    </source>
</evidence>
<evidence type="ECO:0000256" key="2">
    <source>
        <dbReference type="ARBA" id="ARBA00006472"/>
    </source>
</evidence>
<dbReference type="WBParaSite" id="TCONS_00015515.p1">
    <property type="protein sequence ID" value="TCONS_00015515.p1"/>
    <property type="gene ID" value="XLOC_009926"/>
</dbReference>
<dbReference type="SUPFAM" id="SSF55248">
    <property type="entry name" value="PCD-like"/>
    <property type="match status" value="1"/>
</dbReference>
<dbReference type="EC" id="4.2.1.96" evidence="3"/>
<reference evidence="7 8" key="1">
    <citation type="submission" date="2024-02" db="UniProtKB">
        <authorList>
            <consortium name="WormBaseParasite"/>
        </authorList>
    </citation>
    <scope>IDENTIFICATION</scope>
</reference>
<name>A0AAF5I3T0_STRER</name>
<dbReference type="NCBIfam" id="NF002018">
    <property type="entry name" value="PRK00823.1-3"/>
    <property type="match status" value="1"/>
</dbReference>
<evidence type="ECO:0000313" key="7">
    <source>
        <dbReference type="WBParaSite" id="TCONS_00015477.p1"/>
    </source>
</evidence>
<dbReference type="Proteomes" id="UP000035681">
    <property type="component" value="Unplaced"/>
</dbReference>
<evidence type="ECO:0000256" key="1">
    <source>
        <dbReference type="ARBA" id="ARBA00001554"/>
    </source>
</evidence>
<dbReference type="PANTHER" id="PTHR12599:SF0">
    <property type="entry name" value="PTERIN-4-ALPHA-CARBINOLAMINE DEHYDRATASE"/>
    <property type="match status" value="1"/>
</dbReference>
<evidence type="ECO:0000313" key="8">
    <source>
        <dbReference type="WBParaSite" id="TCONS_00015515.p1"/>
    </source>
</evidence>
<dbReference type="PANTHER" id="PTHR12599">
    <property type="entry name" value="PTERIN-4-ALPHA-CARBINOLAMINE DEHYDRATASE"/>
    <property type="match status" value="1"/>
</dbReference>
<evidence type="ECO:0000256" key="5">
    <source>
        <dbReference type="ARBA" id="ARBA00030497"/>
    </source>
</evidence>
<dbReference type="WBParaSite" id="TCONS_00015477.p1">
    <property type="protein sequence ID" value="TCONS_00015477.p1"/>
    <property type="gene ID" value="XLOC_009876"/>
</dbReference>
<dbReference type="CDD" id="cd00914">
    <property type="entry name" value="PCD_DCoH_subfamily_b"/>
    <property type="match status" value="1"/>
</dbReference>
<dbReference type="Gene3D" id="3.30.1360.20">
    <property type="entry name" value="Transcriptional coactivator/pterin dehydratase"/>
    <property type="match status" value="1"/>
</dbReference>
<evidence type="ECO:0000256" key="4">
    <source>
        <dbReference type="ARBA" id="ARBA00023239"/>
    </source>
</evidence>
<evidence type="ECO:0000313" key="6">
    <source>
        <dbReference type="Proteomes" id="UP000035681"/>
    </source>
</evidence>
<dbReference type="GO" id="GO:0006729">
    <property type="term" value="P:tetrahydrobiopterin biosynthetic process"/>
    <property type="evidence" value="ECO:0007669"/>
    <property type="project" value="InterPro"/>
</dbReference>
<accession>A0AAF5I3T0</accession>
<dbReference type="AlphaFoldDB" id="A0AAF5I3T0"/>
<dbReference type="GO" id="GO:0008124">
    <property type="term" value="F:4-alpha-hydroxytetrahydrobiopterin dehydratase activity"/>
    <property type="evidence" value="ECO:0007669"/>
    <property type="project" value="UniProtKB-EC"/>
</dbReference>
<dbReference type="InterPro" id="IPR036428">
    <property type="entry name" value="PCD_sf"/>
</dbReference>
<keyword evidence="4" id="KW-0456">Lyase</keyword>
<sequence>NFLNQMIMIKLWIRNESKNFYLSTNALKDFIESEGTVEYDGNASIFDYASNAFLIQSSLFYSNKVGIKNKTTTMTLTADERNTLLMTLLENGWKMVNNRDAINKVIILKDFNKIAFGFMTRVALISEKMNHHPEWFNAYNKVDITLSTHDVGGLSNNDIKLATFIDNNIF</sequence>
<comment type="catalytic activity">
    <reaction evidence="1">
        <text>(4aS,6R)-4a-hydroxy-L-erythro-5,6,7,8-tetrahydrobiopterin = (6R)-L-erythro-6,7-dihydrobiopterin + H2O</text>
        <dbReference type="Rhea" id="RHEA:11920"/>
        <dbReference type="ChEBI" id="CHEBI:15377"/>
        <dbReference type="ChEBI" id="CHEBI:15642"/>
        <dbReference type="ChEBI" id="CHEBI:43120"/>
        <dbReference type="EC" id="4.2.1.96"/>
    </reaction>
</comment>
<protein>
    <recommendedName>
        <fullName evidence="3">4a-hydroxytetrahydrobiopterin dehydratase</fullName>
        <ecNumber evidence="3">4.2.1.96</ecNumber>
    </recommendedName>
    <alternativeName>
        <fullName evidence="5">4-alpha-hydroxy-tetrahydropterin dehydratase</fullName>
    </alternativeName>
</protein>
<keyword evidence="6" id="KW-1185">Reference proteome</keyword>